<keyword evidence="1" id="KW-0812">Transmembrane</keyword>
<feature type="transmembrane region" description="Helical" evidence="1">
    <location>
        <begin position="82"/>
        <end position="99"/>
    </location>
</feature>
<evidence type="ECO:0000313" key="2">
    <source>
        <dbReference type="EMBL" id="PKY90765.1"/>
    </source>
</evidence>
<name>A0A2I1K5E1_9LACT</name>
<protein>
    <recommendedName>
        <fullName evidence="4">QueT transporter family protein</fullName>
    </recommendedName>
</protein>
<dbReference type="Proteomes" id="UP000234384">
    <property type="component" value="Unassembled WGS sequence"/>
</dbReference>
<reference evidence="2 3" key="1">
    <citation type="submission" date="2017-12" db="EMBL/GenBank/DDBJ databases">
        <title>Phylogenetic diversity of female urinary microbiome.</title>
        <authorList>
            <person name="Thomas-White K."/>
            <person name="Wolfe A.J."/>
        </authorList>
    </citation>
    <scope>NUCLEOTIDE SEQUENCE [LARGE SCALE GENOMIC DNA]</scope>
    <source>
        <strain evidence="2 3">UMB0898</strain>
    </source>
</reference>
<evidence type="ECO:0000313" key="3">
    <source>
        <dbReference type="Proteomes" id="UP000234384"/>
    </source>
</evidence>
<dbReference type="Pfam" id="PF06177">
    <property type="entry name" value="QueT"/>
    <property type="match status" value="1"/>
</dbReference>
<gene>
    <name evidence="2" type="ORF">CYJ57_00910</name>
</gene>
<dbReference type="InterPro" id="IPR010387">
    <property type="entry name" value="QueT"/>
</dbReference>
<sequence>MDMSNQQKSYGTNQTQGLVRGALVTALYIALTVVVAPVAYGPIQFRISEALNFIGLYNRRYIYSITLGVMIVNFLQSNLLDVVVGGFHTLISLLIARWLGEKVVQWLGEKAKHPLFVRYIVMTFVFTATMFIIAWMLIHLGYENYFWQTYGVLALSEFIVMTLGGLVMYFLIDPRINFYQ</sequence>
<dbReference type="OrthoDB" id="1706970at2"/>
<feature type="transmembrane region" description="Helical" evidence="1">
    <location>
        <begin position="61"/>
        <end position="76"/>
    </location>
</feature>
<keyword evidence="1" id="KW-0472">Membrane</keyword>
<dbReference type="PIRSF" id="PIRSF031501">
    <property type="entry name" value="QueT"/>
    <property type="match status" value="1"/>
</dbReference>
<evidence type="ECO:0008006" key="4">
    <source>
        <dbReference type="Google" id="ProtNLM"/>
    </source>
</evidence>
<keyword evidence="1" id="KW-1133">Transmembrane helix</keyword>
<feature type="transmembrane region" description="Helical" evidence="1">
    <location>
        <begin position="119"/>
        <end position="138"/>
    </location>
</feature>
<comment type="caution">
    <text evidence="2">The sequence shown here is derived from an EMBL/GenBank/DDBJ whole genome shotgun (WGS) entry which is preliminary data.</text>
</comment>
<accession>A0A2I1K5E1</accession>
<proteinExistence type="predicted"/>
<dbReference type="AlphaFoldDB" id="A0A2I1K5E1"/>
<dbReference type="EMBL" id="PKHE01000001">
    <property type="protein sequence ID" value="PKY90765.1"/>
    <property type="molecule type" value="Genomic_DNA"/>
</dbReference>
<dbReference type="PANTHER" id="PTHR40044">
    <property type="entry name" value="INTEGRAL MEMBRANE PROTEIN-RELATED"/>
    <property type="match status" value="1"/>
</dbReference>
<evidence type="ECO:0000256" key="1">
    <source>
        <dbReference type="SAM" id="Phobius"/>
    </source>
</evidence>
<dbReference type="PANTHER" id="PTHR40044:SF1">
    <property type="entry name" value="INTEGRAL MEMBRANE PROTEIN"/>
    <property type="match status" value="1"/>
</dbReference>
<feature type="transmembrane region" description="Helical" evidence="1">
    <location>
        <begin position="150"/>
        <end position="172"/>
    </location>
</feature>
<organism evidence="2 3">
    <name type="scientific">Falseniella ignava</name>
    <dbReference type="NCBI Taxonomy" id="137730"/>
    <lineage>
        <taxon>Bacteria</taxon>
        <taxon>Bacillati</taxon>
        <taxon>Bacillota</taxon>
        <taxon>Bacilli</taxon>
        <taxon>Lactobacillales</taxon>
        <taxon>Aerococcaceae</taxon>
        <taxon>Falseniella</taxon>
    </lineage>
</organism>
<feature type="transmembrane region" description="Helical" evidence="1">
    <location>
        <begin position="20"/>
        <end position="40"/>
    </location>
</feature>